<keyword evidence="1" id="KW-0175">Coiled coil</keyword>
<name>A0A2V2NAG9_9EURY</name>
<organism evidence="3 4">
    <name type="scientific">Methanospirillum lacunae</name>
    <dbReference type="NCBI Taxonomy" id="668570"/>
    <lineage>
        <taxon>Archaea</taxon>
        <taxon>Methanobacteriati</taxon>
        <taxon>Methanobacteriota</taxon>
        <taxon>Stenosarchaea group</taxon>
        <taxon>Methanomicrobia</taxon>
        <taxon>Methanomicrobiales</taxon>
        <taxon>Methanospirillaceae</taxon>
        <taxon>Methanospirillum</taxon>
    </lineage>
</organism>
<feature type="coiled-coil region" evidence="1">
    <location>
        <begin position="207"/>
        <end position="234"/>
    </location>
</feature>
<evidence type="ECO:0000313" key="4">
    <source>
        <dbReference type="Proteomes" id="UP000245657"/>
    </source>
</evidence>
<feature type="coiled-coil region" evidence="1">
    <location>
        <begin position="312"/>
        <end position="339"/>
    </location>
</feature>
<dbReference type="InterPro" id="IPR018760">
    <property type="entry name" value="DUF2326"/>
</dbReference>
<proteinExistence type="predicted"/>
<protein>
    <recommendedName>
        <fullName evidence="2">DUF2326 domain-containing protein</fullName>
    </recommendedName>
</protein>
<evidence type="ECO:0000313" key="3">
    <source>
        <dbReference type="EMBL" id="PWR72551.1"/>
    </source>
</evidence>
<keyword evidence="4" id="KW-1185">Reference proteome</keyword>
<comment type="caution">
    <text evidence="3">The sequence shown here is derived from an EMBL/GenBank/DDBJ whole genome shotgun (WGS) entry which is preliminary data.</text>
</comment>
<accession>A0A2V2NAG9</accession>
<feature type="domain" description="DUF2326" evidence="2">
    <location>
        <begin position="416"/>
        <end position="512"/>
    </location>
</feature>
<dbReference type="EMBL" id="QGMY01000006">
    <property type="protein sequence ID" value="PWR72551.1"/>
    <property type="molecule type" value="Genomic_DNA"/>
</dbReference>
<reference evidence="3 4" key="1">
    <citation type="submission" date="2018-05" db="EMBL/GenBank/DDBJ databases">
        <title>Draft genome of Methanospirillum lacunae Ki8-1.</title>
        <authorList>
            <person name="Dueholm M.S."/>
            <person name="Nielsen P.H."/>
            <person name="Bakmann L.F."/>
            <person name="Otzen D.E."/>
        </authorList>
    </citation>
    <scope>NUCLEOTIDE SEQUENCE [LARGE SCALE GENOMIC DNA]</scope>
    <source>
        <strain evidence="3 4">Ki8-1</strain>
    </source>
</reference>
<dbReference type="RefSeq" id="WP_109968063.1">
    <property type="nucleotide sequence ID" value="NZ_CP176093.1"/>
</dbReference>
<dbReference type="Gene3D" id="3.40.50.300">
    <property type="entry name" value="P-loop containing nucleotide triphosphate hydrolases"/>
    <property type="match status" value="1"/>
</dbReference>
<dbReference type="InterPro" id="IPR027417">
    <property type="entry name" value="P-loop_NTPase"/>
</dbReference>
<dbReference type="GeneID" id="97548774"/>
<sequence>MLVEIRCQLFKNELITFHEGLNVILGDEKATNSIGKTTFLMIIDFVFGGESFLKKNGGAIKHLGHHIVYFTFKFSHVYYYFSRESDKHNIVKIYDKNKNLIEEISIQNFREFLKEKYELEHLIYLSFREVIGPYSRIWGKKYDLNKPINIDKEPDKKAITRLLKLFNMYDNINSHDKKIDYLTKKKQTFKDATKYDIIPDGITKKIYEDAIKRNEKIETEILDITNNLEKNRTNLDVLLSDELLSLKNKISQLHIKRNILKSELNSIVINLTTQDKKIRGKLSNLAEFFPDINLDKLKLIDTFHNNISNILKDQLKEREKILNERIKNLDNEILQQNAEFDNLITYNENNVSRLAIEKLIDLSQQKIKNFEIINIYIDKNSIQDDLSQNIILLSDIKLKIQSDIMLQLNTKMGNINNQIYDNHQFPPSLDLKDNKYSFNNESDTGTGKAYTGIIILDLAIFSLTPLSIIIHDSMLFKNIQTSSFEKIIELYYNQTKQIFISTDSINNYNEKTQKILNIKKVLQLSYENTLYPLKWNEEKK</sequence>
<gene>
    <name evidence="3" type="ORF">DK846_06170</name>
</gene>
<evidence type="ECO:0000256" key="1">
    <source>
        <dbReference type="SAM" id="Coils"/>
    </source>
</evidence>
<dbReference type="Proteomes" id="UP000245657">
    <property type="component" value="Unassembled WGS sequence"/>
</dbReference>
<dbReference type="AlphaFoldDB" id="A0A2V2NAG9"/>
<evidence type="ECO:0000259" key="2">
    <source>
        <dbReference type="Pfam" id="PF10088"/>
    </source>
</evidence>
<dbReference type="Pfam" id="PF10088">
    <property type="entry name" value="DUF2326"/>
    <property type="match status" value="1"/>
</dbReference>